<dbReference type="InterPro" id="IPR022673">
    <property type="entry name" value="Hexokinase_C"/>
</dbReference>
<evidence type="ECO:0000256" key="6">
    <source>
        <dbReference type="ARBA" id="ARBA00022777"/>
    </source>
</evidence>
<dbReference type="GO" id="GO:0005536">
    <property type="term" value="F:D-glucose binding"/>
    <property type="evidence" value="ECO:0007669"/>
    <property type="project" value="InterPro"/>
</dbReference>
<accession>A0A0U9HGI4</accession>
<dbReference type="CDD" id="cd24000">
    <property type="entry name" value="ASKHA_NBD_HK"/>
    <property type="match status" value="1"/>
</dbReference>
<dbReference type="PROSITE" id="PS51748">
    <property type="entry name" value="HEXOKINASE_2"/>
    <property type="match status" value="1"/>
</dbReference>
<evidence type="ECO:0000256" key="2">
    <source>
        <dbReference type="ARBA" id="ARBA00005007"/>
    </source>
</evidence>
<dbReference type="GO" id="GO:0008865">
    <property type="term" value="F:fructokinase activity"/>
    <property type="evidence" value="ECO:0007669"/>
    <property type="project" value="TreeGrafter"/>
</dbReference>
<keyword evidence="5" id="KW-0547">Nucleotide-binding</keyword>
<dbReference type="Pfam" id="PF03727">
    <property type="entry name" value="Hexokinase_2"/>
    <property type="match status" value="1"/>
</dbReference>
<evidence type="ECO:0000313" key="12">
    <source>
        <dbReference type="EMBL" id="GAQ25970.1"/>
    </source>
</evidence>
<dbReference type="PRINTS" id="PR00475">
    <property type="entry name" value="HEXOKINASE"/>
</dbReference>
<dbReference type="GO" id="GO:0006006">
    <property type="term" value="P:glucose metabolic process"/>
    <property type="evidence" value="ECO:0007669"/>
    <property type="project" value="TreeGrafter"/>
</dbReference>
<feature type="domain" description="Hexokinase C-terminal" evidence="11">
    <location>
        <begin position="208"/>
        <end position="434"/>
    </location>
</feature>
<evidence type="ECO:0000259" key="11">
    <source>
        <dbReference type="Pfam" id="PF03727"/>
    </source>
</evidence>
<evidence type="ECO:0000259" key="10">
    <source>
        <dbReference type="Pfam" id="PF00349"/>
    </source>
</evidence>
<proteinExistence type="inferred from homology"/>
<evidence type="ECO:0000313" key="13">
    <source>
        <dbReference type="Proteomes" id="UP000062160"/>
    </source>
</evidence>
<evidence type="ECO:0000256" key="5">
    <source>
        <dbReference type="ARBA" id="ARBA00022741"/>
    </source>
</evidence>
<dbReference type="GO" id="GO:0005524">
    <property type="term" value="F:ATP binding"/>
    <property type="evidence" value="ECO:0007669"/>
    <property type="project" value="UniProtKB-KW"/>
</dbReference>
<evidence type="ECO:0000256" key="1">
    <source>
        <dbReference type="ARBA" id="ARBA00004921"/>
    </source>
</evidence>
<dbReference type="PANTHER" id="PTHR19443">
    <property type="entry name" value="HEXOKINASE"/>
    <property type="match status" value="1"/>
</dbReference>
<dbReference type="AlphaFoldDB" id="A0A0U9HGI4"/>
<reference evidence="12" key="1">
    <citation type="journal article" date="2016" name="Genome Announc.">
        <title>Draft Genome Sequence of the Syntrophic Lactate-Degrading Bacterium Tepidanaerobacter syntrophicus JLT.</title>
        <authorList>
            <person name="Matsuura N."/>
            <person name="Ohashi A."/>
            <person name="Tourlousse D.M."/>
            <person name="Sekiguchi Y."/>
        </authorList>
    </citation>
    <scope>NUCLEOTIDE SEQUENCE [LARGE SCALE GENOMIC DNA]</scope>
    <source>
        <strain evidence="12">JL</strain>
    </source>
</reference>
<keyword evidence="7" id="KW-0067">ATP-binding</keyword>
<dbReference type="InterPro" id="IPR043129">
    <property type="entry name" value="ATPase_NBD"/>
</dbReference>
<dbReference type="STRING" id="224999.GCA_001485475_02008"/>
<comment type="pathway">
    <text evidence="1">Carbohydrate degradation.</text>
</comment>
<evidence type="ECO:0000256" key="3">
    <source>
        <dbReference type="ARBA" id="ARBA00009225"/>
    </source>
</evidence>
<dbReference type="Pfam" id="PF00349">
    <property type="entry name" value="Hexokinase_1"/>
    <property type="match status" value="1"/>
</dbReference>
<comment type="pathway">
    <text evidence="2">Carbohydrate metabolism.</text>
</comment>
<keyword evidence="8" id="KW-0324">Glycolysis</keyword>
<dbReference type="PANTHER" id="PTHR19443:SF16">
    <property type="entry name" value="HEXOKINASE TYPE 1-RELATED"/>
    <property type="match status" value="1"/>
</dbReference>
<keyword evidence="6 12" id="KW-0418">Kinase</keyword>
<sequence length="436" mass="48665">MQKTKQEVKEFLKQYSMSYEEIDIEENCKLFVEEMEKGLKGEASSLQMIPTYISLGEKVPFNEPVIVLDAGGTNFRVAGCYFDEEKGPIIENYKSYPMPGVERETSKKEFFETIVNFMKPLLDYSKKIGFCFSYPTEALPNKDGKVLQFSKEIKLSELIGEAVGEGLLKALKDAGFSDDKEIVVLNDTVATLLGGKATYPDRLFSSYVGFILGTGTNTCYVEQNKNIKKLPDIQNKLGSMIINIESGGYAKAPQGVIDKEFDLQTANPGSYTFEKMISGRYQGGLISAVVKKAAEDKLVTKEFSDRFDKIGEITAVDINDFLYYPYSKSLLSTCCLEDSNDAIVLYHLIDTIIERAAKLTAINLSAILSKTGDGTNPCKPVCITCEGSTFYKSKLFKDKLVYYMKDYLNDKKDMYFEFVRADNSTLIGAAIAGLMN</sequence>
<dbReference type="OrthoDB" id="6383434at2"/>
<keyword evidence="13" id="KW-1185">Reference proteome</keyword>
<evidence type="ECO:0000256" key="9">
    <source>
        <dbReference type="ARBA" id="ARBA00047905"/>
    </source>
</evidence>
<dbReference type="Gene3D" id="3.30.420.40">
    <property type="match status" value="1"/>
</dbReference>
<protein>
    <submittedName>
        <fullName evidence="12">Hexokinase</fullName>
    </submittedName>
</protein>
<dbReference type="GO" id="GO:0004340">
    <property type="term" value="F:glucokinase activity"/>
    <property type="evidence" value="ECO:0007669"/>
    <property type="project" value="TreeGrafter"/>
</dbReference>
<organism evidence="12">
    <name type="scientific">Tepidanaerobacter syntrophicus</name>
    <dbReference type="NCBI Taxonomy" id="224999"/>
    <lineage>
        <taxon>Bacteria</taxon>
        <taxon>Bacillati</taxon>
        <taxon>Bacillota</taxon>
        <taxon>Clostridia</taxon>
        <taxon>Thermosediminibacterales</taxon>
        <taxon>Tepidanaerobacteraceae</taxon>
        <taxon>Tepidanaerobacter</taxon>
    </lineage>
</organism>
<dbReference type="Proteomes" id="UP000062160">
    <property type="component" value="Unassembled WGS sequence"/>
</dbReference>
<dbReference type="RefSeq" id="WP_059033654.1">
    <property type="nucleotide sequence ID" value="NZ_BSDN01000007.1"/>
</dbReference>
<feature type="domain" description="Hexokinase N-terminal" evidence="10">
    <location>
        <begin position="8"/>
        <end position="195"/>
    </location>
</feature>
<dbReference type="InterPro" id="IPR022672">
    <property type="entry name" value="Hexokinase_N"/>
</dbReference>
<dbReference type="UniPathway" id="UPA00109">
    <property type="reaction ID" value="UER00180"/>
</dbReference>
<dbReference type="EMBL" id="DF977003">
    <property type="protein sequence ID" value="GAQ25970.1"/>
    <property type="molecule type" value="Genomic_DNA"/>
</dbReference>
<dbReference type="SUPFAM" id="SSF53067">
    <property type="entry name" value="Actin-like ATPase domain"/>
    <property type="match status" value="2"/>
</dbReference>
<keyword evidence="4" id="KW-0808">Transferase</keyword>
<comment type="similarity">
    <text evidence="3">Belongs to the hexokinase family.</text>
</comment>
<comment type="catalytic activity">
    <reaction evidence="9">
        <text>D-fructose + ATP = D-fructose 6-phosphate + ADP + H(+)</text>
        <dbReference type="Rhea" id="RHEA:16125"/>
        <dbReference type="ChEBI" id="CHEBI:15378"/>
        <dbReference type="ChEBI" id="CHEBI:30616"/>
        <dbReference type="ChEBI" id="CHEBI:37721"/>
        <dbReference type="ChEBI" id="CHEBI:61527"/>
        <dbReference type="ChEBI" id="CHEBI:456216"/>
        <dbReference type="EC" id="2.7.1.1"/>
    </reaction>
    <physiologicalReaction direction="left-to-right" evidence="9">
        <dbReference type="Rhea" id="RHEA:16126"/>
    </physiologicalReaction>
</comment>
<evidence type="ECO:0000256" key="4">
    <source>
        <dbReference type="ARBA" id="ARBA00022679"/>
    </source>
</evidence>
<gene>
    <name evidence="12" type="ORF">TSYNT_9223</name>
</gene>
<dbReference type="Gene3D" id="3.40.367.20">
    <property type="match status" value="1"/>
</dbReference>
<dbReference type="InterPro" id="IPR001312">
    <property type="entry name" value="Hexokinase"/>
</dbReference>
<evidence type="ECO:0000256" key="7">
    <source>
        <dbReference type="ARBA" id="ARBA00022840"/>
    </source>
</evidence>
<name>A0A0U9HGI4_9FIRM</name>
<dbReference type="GO" id="GO:0006096">
    <property type="term" value="P:glycolytic process"/>
    <property type="evidence" value="ECO:0007669"/>
    <property type="project" value="UniProtKB-UniPathway"/>
</dbReference>
<dbReference type="GO" id="GO:0001678">
    <property type="term" value="P:intracellular glucose homeostasis"/>
    <property type="evidence" value="ECO:0007669"/>
    <property type="project" value="InterPro"/>
</dbReference>
<evidence type="ECO:0000256" key="8">
    <source>
        <dbReference type="ARBA" id="ARBA00023152"/>
    </source>
</evidence>